<organism evidence="1">
    <name type="scientific">Babesia bovis</name>
    <dbReference type="NCBI Taxonomy" id="5865"/>
    <lineage>
        <taxon>Eukaryota</taxon>
        <taxon>Sar</taxon>
        <taxon>Alveolata</taxon>
        <taxon>Apicomplexa</taxon>
        <taxon>Aconoidasida</taxon>
        <taxon>Piroplasmida</taxon>
        <taxon>Babesiidae</taxon>
        <taxon>Babesia</taxon>
    </lineage>
</organism>
<keyword evidence="1" id="KW-0647">Proteasome</keyword>
<gene>
    <name evidence="1" type="primary">BBOV_II002950</name>
</gene>
<name>S6BP72_BABBO</name>
<dbReference type="VEuPathDB" id="PiroplasmaDB:BBOV_II002950"/>
<accession>S6BP72</accession>
<dbReference type="EMBL" id="AK442158">
    <property type="protein sequence ID" value="BAN65952.1"/>
    <property type="molecule type" value="mRNA"/>
</dbReference>
<sequence length="85" mass="10034">MENDEKETVSVDQDVDMDKDMEVFIEPDNELEEFDEIDTVATVDDPEILNWNSDWESAGWDDVDVDSDFVKRILQELENYRKSIE</sequence>
<dbReference type="AlphaFoldDB" id="S6BP72"/>
<proteinExistence type="evidence at transcript level"/>
<evidence type="ECO:0000313" key="1">
    <source>
        <dbReference type="EMBL" id="BAN65952.1"/>
    </source>
</evidence>
<protein>
    <submittedName>
        <fullName evidence="1">26S proteasome complex subunit SEM1, putative</fullName>
    </submittedName>
</protein>
<dbReference type="GO" id="GO:0000502">
    <property type="term" value="C:proteasome complex"/>
    <property type="evidence" value="ECO:0007669"/>
    <property type="project" value="UniProtKB-KW"/>
</dbReference>
<reference evidence="1" key="1">
    <citation type="journal article" date="2014" name="BMC Genomics">
        <title>The Babesia bovis gene and promoter model: an update from full-length EST analysis.</title>
        <authorList>
            <person name="Yamagishi J."/>
            <person name="Wakaguri H."/>
            <person name="Yokoyama N."/>
            <person name="Yamashita R."/>
            <person name="Suzuki Y."/>
            <person name="Xuan X."/>
            <person name="Igarashi I."/>
        </authorList>
    </citation>
    <scope>NUCLEOTIDE SEQUENCE</scope>
    <source>
        <strain evidence="1">Texas</strain>
    </source>
</reference>